<name>A0ABW8RBB0_9BACI</name>
<keyword evidence="2" id="KW-1185">Reference proteome</keyword>
<sequence>MGTVSVDKLKFKKKLSTVEQFSIKDFLFKWFGEPTEGIDDFLPLEYTESVFAKMEAKLAPGLLFNGDEHFRYATITEANQIVIAVLDSNEELKHRIISLDELLIGKHF</sequence>
<protein>
    <submittedName>
        <fullName evidence="1">Uncharacterized protein</fullName>
    </submittedName>
</protein>
<reference evidence="1 2" key="1">
    <citation type="submission" date="2024-11" db="EMBL/GenBank/DDBJ databases">
        <authorList>
            <person name="Lucas J.A."/>
        </authorList>
    </citation>
    <scope>NUCLEOTIDE SEQUENCE [LARGE SCALE GENOMIC DNA]</scope>
    <source>
        <strain evidence="1 2">Z 5.4</strain>
    </source>
</reference>
<comment type="caution">
    <text evidence="1">The sequence shown here is derived from an EMBL/GenBank/DDBJ whole genome shotgun (WGS) entry which is preliminary data.</text>
</comment>
<dbReference type="EMBL" id="JBJHQH010000003">
    <property type="protein sequence ID" value="MFK9090733.1"/>
    <property type="molecule type" value="Genomic_DNA"/>
</dbReference>
<gene>
    <name evidence="1" type="ORF">ACJEBI_04465</name>
</gene>
<dbReference type="RefSeq" id="WP_406579429.1">
    <property type="nucleotide sequence ID" value="NZ_JBJHQH010000003.1"/>
</dbReference>
<evidence type="ECO:0000313" key="2">
    <source>
        <dbReference type="Proteomes" id="UP001623041"/>
    </source>
</evidence>
<organism evidence="1 2">
    <name type="scientific">Bacillus salipaludis</name>
    <dbReference type="NCBI Taxonomy" id="2547811"/>
    <lineage>
        <taxon>Bacteria</taxon>
        <taxon>Bacillati</taxon>
        <taxon>Bacillota</taxon>
        <taxon>Bacilli</taxon>
        <taxon>Bacillales</taxon>
        <taxon>Bacillaceae</taxon>
        <taxon>Bacillus</taxon>
    </lineage>
</organism>
<dbReference type="Proteomes" id="UP001623041">
    <property type="component" value="Unassembled WGS sequence"/>
</dbReference>
<accession>A0ABW8RBB0</accession>
<proteinExistence type="predicted"/>
<evidence type="ECO:0000313" key="1">
    <source>
        <dbReference type="EMBL" id="MFK9090733.1"/>
    </source>
</evidence>